<dbReference type="RefSeq" id="WP_257741770.1">
    <property type="nucleotide sequence ID" value="NZ_CP096115.1"/>
</dbReference>
<reference evidence="1" key="1">
    <citation type="submission" date="2022-04" db="EMBL/GenBank/DDBJ databases">
        <title>Complete genome of Methanoplanus endosymbiosus DSM 3599.</title>
        <authorList>
            <person name="Chen S.-C."/>
            <person name="You Y.-T."/>
            <person name="Zhou Y.-Z."/>
            <person name="Lai M.-C."/>
        </authorList>
    </citation>
    <scope>NUCLEOTIDE SEQUENCE</scope>
    <source>
        <strain evidence="1">DSM 3599</strain>
    </source>
</reference>
<dbReference type="KEGG" id="mend:L6E24_09570"/>
<accession>A0A9E7THZ7</accession>
<evidence type="ECO:0000313" key="2">
    <source>
        <dbReference type="Proteomes" id="UP001060368"/>
    </source>
</evidence>
<organism evidence="1 2">
    <name type="scientific">Methanoplanus endosymbiosus</name>
    <dbReference type="NCBI Taxonomy" id="33865"/>
    <lineage>
        <taxon>Archaea</taxon>
        <taxon>Methanobacteriati</taxon>
        <taxon>Methanobacteriota</taxon>
        <taxon>Stenosarchaea group</taxon>
        <taxon>Methanomicrobia</taxon>
        <taxon>Methanomicrobiales</taxon>
        <taxon>Methanomicrobiaceae</taxon>
        <taxon>Methanoplanus</taxon>
    </lineage>
</organism>
<dbReference type="GeneID" id="74307950"/>
<dbReference type="Proteomes" id="UP001060368">
    <property type="component" value="Chromosome"/>
</dbReference>
<name>A0A9E7THZ7_9EURY</name>
<keyword evidence="2" id="KW-1185">Reference proteome</keyword>
<dbReference type="EMBL" id="CP096115">
    <property type="protein sequence ID" value="UUX91618.1"/>
    <property type="molecule type" value="Genomic_DNA"/>
</dbReference>
<dbReference type="AlphaFoldDB" id="A0A9E7THZ7"/>
<evidence type="ECO:0000313" key="1">
    <source>
        <dbReference type="EMBL" id="UUX91618.1"/>
    </source>
</evidence>
<gene>
    <name evidence="1" type="ORF">L6E24_09570</name>
</gene>
<protein>
    <submittedName>
        <fullName evidence="1">Uncharacterized protein</fullName>
    </submittedName>
</protein>
<proteinExistence type="predicted"/>
<sequence length="68" mass="7438">MKTINQLHNILDKIEASSQDQFTQTVFIIDDITTPEQQAHIDQAHAAGKSVIILPSNGRNTTGAHTRG</sequence>